<dbReference type="SUPFAM" id="SSF56672">
    <property type="entry name" value="DNA/RNA polymerases"/>
    <property type="match status" value="1"/>
</dbReference>
<dbReference type="Pfam" id="PF13966">
    <property type="entry name" value="zf-RVT"/>
    <property type="match status" value="1"/>
</dbReference>
<evidence type="ECO:0000259" key="1">
    <source>
        <dbReference type="PROSITE" id="PS50878"/>
    </source>
</evidence>
<feature type="domain" description="Reverse transcriptase" evidence="1">
    <location>
        <begin position="1"/>
        <end position="219"/>
    </location>
</feature>
<dbReference type="AlphaFoldDB" id="A0AAW2IU55"/>
<evidence type="ECO:0000313" key="2">
    <source>
        <dbReference type="EMBL" id="KAL0285352.1"/>
    </source>
</evidence>
<sequence>MLSYRGSIADNVLLAQELLSGYNQKKLPPRCTIKVDLQKAYDMVDWDYLLAVLRLFRFPTRFIVWVEQCITTASFSISLNGNIHGFFTSTRGLRQGDPLSPYLFVLVMESLHLLIKHKFRLMVISSTIGDAKSWALLTSVLRMIYYYFSKPTSTLPRFYMTFYRILESFQVYMLMLRKARSSIDNSKLSLADCAPLILKIEARIAGWNQLKLTYAGRTQLIKSVLSSIHQYWCSVFILPKGVIKTIDAKLRNFLWRGGTESGGYKVAWEQVCKPTAQGGLGIRKFQTMNNALMGKHLWQILKKKTDSIWVSWITKYKLRHGTLWAANDKEGSWIWKKLLKLRHQLIKGIRFQVGDGTDFKLWLDPWHPDGTLIHRYPHGPLVTGLSLDSPLSTVIVDGQWNWPSEYHIDINEIITKLPAIHGGAADNILWKSSSGTYSTKDAYEVFSDPCSSVEWASLFHGPFHTPRHKFILWLAILERMSTLDKPWCNPTNQGCVLCDGTQIETHNHLFFGCSYTKTILHIIGRNLRFPWPYMDWKLGITWASRRWRGTHLINASHRALLAAVVYYTWKERKQQNLPRNIY</sequence>
<dbReference type="EMBL" id="JACGWK010001599">
    <property type="protein sequence ID" value="KAL0285352.1"/>
    <property type="molecule type" value="Genomic_DNA"/>
</dbReference>
<reference evidence="2" key="2">
    <citation type="journal article" date="2024" name="Plant">
        <title>Genomic evolution and insights into agronomic trait innovations of Sesamum species.</title>
        <authorList>
            <person name="Miao H."/>
            <person name="Wang L."/>
            <person name="Qu L."/>
            <person name="Liu H."/>
            <person name="Sun Y."/>
            <person name="Le M."/>
            <person name="Wang Q."/>
            <person name="Wei S."/>
            <person name="Zheng Y."/>
            <person name="Lin W."/>
            <person name="Duan Y."/>
            <person name="Cao H."/>
            <person name="Xiong S."/>
            <person name="Wang X."/>
            <person name="Wei L."/>
            <person name="Li C."/>
            <person name="Ma Q."/>
            <person name="Ju M."/>
            <person name="Zhao R."/>
            <person name="Li G."/>
            <person name="Mu C."/>
            <person name="Tian Q."/>
            <person name="Mei H."/>
            <person name="Zhang T."/>
            <person name="Gao T."/>
            <person name="Zhang H."/>
        </authorList>
    </citation>
    <scope>NUCLEOTIDE SEQUENCE</scope>
    <source>
        <strain evidence="2">G01</strain>
    </source>
</reference>
<protein>
    <recommendedName>
        <fullName evidence="1">Reverse transcriptase domain-containing protein</fullName>
    </recommendedName>
</protein>
<proteinExistence type="predicted"/>
<gene>
    <name evidence="2" type="ORF">Sangu_2783400</name>
</gene>
<comment type="caution">
    <text evidence="2">The sequence shown here is derived from an EMBL/GenBank/DDBJ whole genome shotgun (WGS) entry which is preliminary data.</text>
</comment>
<organism evidence="2">
    <name type="scientific">Sesamum angustifolium</name>
    <dbReference type="NCBI Taxonomy" id="2727405"/>
    <lineage>
        <taxon>Eukaryota</taxon>
        <taxon>Viridiplantae</taxon>
        <taxon>Streptophyta</taxon>
        <taxon>Embryophyta</taxon>
        <taxon>Tracheophyta</taxon>
        <taxon>Spermatophyta</taxon>
        <taxon>Magnoliopsida</taxon>
        <taxon>eudicotyledons</taxon>
        <taxon>Gunneridae</taxon>
        <taxon>Pentapetalae</taxon>
        <taxon>asterids</taxon>
        <taxon>lamiids</taxon>
        <taxon>Lamiales</taxon>
        <taxon>Pedaliaceae</taxon>
        <taxon>Sesamum</taxon>
    </lineage>
</organism>
<dbReference type="PANTHER" id="PTHR33116">
    <property type="entry name" value="REVERSE TRANSCRIPTASE ZINC-BINDING DOMAIN-CONTAINING PROTEIN-RELATED-RELATED"/>
    <property type="match status" value="1"/>
</dbReference>
<accession>A0AAW2IU55</accession>
<dbReference type="InterPro" id="IPR043502">
    <property type="entry name" value="DNA/RNA_pol_sf"/>
</dbReference>
<name>A0AAW2IU55_9LAMI</name>
<dbReference type="Pfam" id="PF00078">
    <property type="entry name" value="RVT_1"/>
    <property type="match status" value="1"/>
</dbReference>
<dbReference type="InterPro" id="IPR000477">
    <property type="entry name" value="RT_dom"/>
</dbReference>
<dbReference type="PANTHER" id="PTHR33116:SF84">
    <property type="entry name" value="RNA-DIRECTED DNA POLYMERASE"/>
    <property type="match status" value="1"/>
</dbReference>
<dbReference type="PROSITE" id="PS50878">
    <property type="entry name" value="RT_POL"/>
    <property type="match status" value="1"/>
</dbReference>
<dbReference type="InterPro" id="IPR026960">
    <property type="entry name" value="RVT-Znf"/>
</dbReference>
<reference evidence="2" key="1">
    <citation type="submission" date="2020-06" db="EMBL/GenBank/DDBJ databases">
        <authorList>
            <person name="Li T."/>
            <person name="Hu X."/>
            <person name="Zhang T."/>
            <person name="Song X."/>
            <person name="Zhang H."/>
            <person name="Dai N."/>
            <person name="Sheng W."/>
            <person name="Hou X."/>
            <person name="Wei L."/>
        </authorList>
    </citation>
    <scope>NUCLEOTIDE SEQUENCE</scope>
    <source>
        <strain evidence="2">G01</strain>
        <tissue evidence="2">Leaf</tissue>
    </source>
</reference>